<dbReference type="InterPro" id="IPR011009">
    <property type="entry name" value="Kinase-like_dom_sf"/>
</dbReference>
<dbReference type="EC" id="2.7.11.1" evidence="1"/>
<sequence length="216" mass="25074">MGVPNMIWTGKLGSKHAIILPCFHRQYELTAMVQRLSKEDVWSVSKKLLMCLQEIHLKCVIHADIKPSNIFLHVQNGSYQVYLIDFGYALIVNERRVSSQHEPSSGSAAAIRGGTILFSSINWQHDRPISYRDDLESLVYTLLYLRFGQLPWWNPRSGHIVLDEDVVKKLKQTWVDLPWAPTELVDLWHYARELRVDEKPDYGYILGTIFRDDKHA</sequence>
<dbReference type="InterPro" id="IPR050235">
    <property type="entry name" value="CK1_Ser-Thr_kinase"/>
</dbReference>
<evidence type="ECO:0000259" key="2">
    <source>
        <dbReference type="PROSITE" id="PS50011"/>
    </source>
</evidence>
<dbReference type="InterPro" id="IPR008271">
    <property type="entry name" value="Ser/Thr_kinase_AS"/>
</dbReference>
<dbReference type="PROSITE" id="PS50011">
    <property type="entry name" value="PROTEIN_KINASE_DOM"/>
    <property type="match status" value="1"/>
</dbReference>
<dbReference type="Proteomes" id="UP000309038">
    <property type="component" value="Unassembled WGS sequence"/>
</dbReference>
<feature type="domain" description="Protein kinase" evidence="2">
    <location>
        <begin position="1"/>
        <end position="216"/>
    </location>
</feature>
<dbReference type="Gene3D" id="1.10.510.10">
    <property type="entry name" value="Transferase(Phosphotransferase) domain 1"/>
    <property type="match status" value="1"/>
</dbReference>
<accession>A0A4V3XBJ0</accession>
<dbReference type="PROSITE" id="PS00108">
    <property type="entry name" value="PROTEIN_KINASE_ST"/>
    <property type="match status" value="1"/>
</dbReference>
<dbReference type="SUPFAM" id="SSF56112">
    <property type="entry name" value="Protein kinase-like (PK-like)"/>
    <property type="match status" value="1"/>
</dbReference>
<dbReference type="Pfam" id="PF00069">
    <property type="entry name" value="Pkinase"/>
    <property type="match status" value="1"/>
</dbReference>
<dbReference type="InterPro" id="IPR000719">
    <property type="entry name" value="Prot_kinase_dom"/>
</dbReference>
<reference evidence="3 4" key="1">
    <citation type="submission" date="2019-02" db="EMBL/GenBank/DDBJ databases">
        <title>Genome sequencing of the rare red list fungi Phlebia centrifuga.</title>
        <authorList>
            <person name="Buettner E."/>
            <person name="Kellner H."/>
        </authorList>
    </citation>
    <scope>NUCLEOTIDE SEQUENCE [LARGE SCALE GENOMIC DNA]</scope>
    <source>
        <strain evidence="3 4">DSM 108282</strain>
    </source>
</reference>
<evidence type="ECO:0000256" key="1">
    <source>
        <dbReference type="ARBA" id="ARBA00012513"/>
    </source>
</evidence>
<dbReference type="GO" id="GO:0004674">
    <property type="term" value="F:protein serine/threonine kinase activity"/>
    <property type="evidence" value="ECO:0007669"/>
    <property type="project" value="UniProtKB-EC"/>
</dbReference>
<evidence type="ECO:0000313" key="3">
    <source>
        <dbReference type="EMBL" id="THH02233.1"/>
    </source>
</evidence>
<name>A0A4V3XBJ0_9APHY</name>
<dbReference type="AlphaFoldDB" id="A0A4V3XBJ0"/>
<dbReference type="PANTHER" id="PTHR11909">
    <property type="entry name" value="CASEIN KINASE-RELATED"/>
    <property type="match status" value="1"/>
</dbReference>
<evidence type="ECO:0000313" key="4">
    <source>
        <dbReference type="Proteomes" id="UP000309038"/>
    </source>
</evidence>
<dbReference type="GO" id="GO:0005524">
    <property type="term" value="F:ATP binding"/>
    <property type="evidence" value="ECO:0007669"/>
    <property type="project" value="InterPro"/>
</dbReference>
<keyword evidence="4" id="KW-1185">Reference proteome</keyword>
<gene>
    <name evidence="3" type="ORF">EW026_g633</name>
</gene>
<organism evidence="3 4">
    <name type="scientific">Hermanssonia centrifuga</name>
    <dbReference type="NCBI Taxonomy" id="98765"/>
    <lineage>
        <taxon>Eukaryota</taxon>
        <taxon>Fungi</taxon>
        <taxon>Dikarya</taxon>
        <taxon>Basidiomycota</taxon>
        <taxon>Agaricomycotina</taxon>
        <taxon>Agaricomycetes</taxon>
        <taxon>Polyporales</taxon>
        <taxon>Meruliaceae</taxon>
        <taxon>Hermanssonia</taxon>
    </lineage>
</organism>
<comment type="caution">
    <text evidence="3">The sequence shown here is derived from an EMBL/GenBank/DDBJ whole genome shotgun (WGS) entry which is preliminary data.</text>
</comment>
<protein>
    <recommendedName>
        <fullName evidence="1">non-specific serine/threonine protein kinase</fullName>
        <ecNumber evidence="1">2.7.11.1</ecNumber>
    </recommendedName>
</protein>
<proteinExistence type="predicted"/>
<dbReference type="EMBL" id="SGPJ01000009">
    <property type="protein sequence ID" value="THH02233.1"/>
    <property type="molecule type" value="Genomic_DNA"/>
</dbReference>